<evidence type="ECO:0000256" key="18">
    <source>
        <dbReference type="ARBA" id="ARBA00063130"/>
    </source>
</evidence>
<dbReference type="GO" id="GO:0002250">
    <property type="term" value="P:adaptive immune response"/>
    <property type="evidence" value="ECO:0007669"/>
    <property type="project" value="UniProtKB-KW"/>
</dbReference>
<dbReference type="GO" id="GO:0045087">
    <property type="term" value="P:innate immune response"/>
    <property type="evidence" value="ECO:0007669"/>
    <property type="project" value="UniProtKB-KW"/>
</dbReference>
<evidence type="ECO:0000256" key="16">
    <source>
        <dbReference type="ARBA" id="ARBA00023163"/>
    </source>
</evidence>
<evidence type="ECO:0000256" key="3">
    <source>
        <dbReference type="ARBA" id="ARBA00022499"/>
    </source>
</evidence>
<dbReference type="GO" id="GO:0005634">
    <property type="term" value="C:nucleus"/>
    <property type="evidence" value="ECO:0007669"/>
    <property type="project" value="UniProtKB-SubCell"/>
</dbReference>
<dbReference type="OrthoDB" id="7327383at2759"/>
<evidence type="ECO:0000256" key="4">
    <source>
        <dbReference type="ARBA" id="ARBA00022588"/>
    </source>
</evidence>
<keyword evidence="27" id="KW-1185">Reference proteome</keyword>
<dbReference type="FunFam" id="3.30.160.60:FF:000833">
    <property type="entry name" value="PR domain zinc finger protein"/>
    <property type="match status" value="1"/>
</dbReference>
<dbReference type="InterPro" id="IPR044413">
    <property type="entry name" value="PRDM1_PR-SET"/>
</dbReference>
<keyword evidence="7" id="KW-0949">S-adenosyl-L-methionine</keyword>
<dbReference type="PROSITE" id="PS50157">
    <property type="entry name" value="ZINC_FINGER_C2H2_2"/>
    <property type="match status" value="4"/>
</dbReference>
<feature type="compositionally biased region" description="Low complexity" evidence="23">
    <location>
        <begin position="198"/>
        <end position="222"/>
    </location>
</feature>
<evidence type="ECO:0000256" key="22">
    <source>
        <dbReference type="PROSITE-ProRule" id="PRU00042"/>
    </source>
</evidence>
<dbReference type="AlphaFoldDB" id="A0A3R7QF51"/>
<feature type="domain" description="SET" evidence="25">
    <location>
        <begin position="46"/>
        <end position="162"/>
    </location>
</feature>
<sequence>MPATMSGDWDIEAIKEEEWEERAVYLVPDTPTEETCENHATLSLPRNLVLKPSQTLSDVMGIWSTDYIPRGTRFGPLVGKCYAKDEVPKTANRKYFWRVYKENELYYYIDGYDTTRANWMRYVNPAYSSEAQNLIACQYKTNIYFYTIKPILPNQELLVWYCKEFATRLNYPLTGELMLQKIRQQVNEVEVKQEQDATVETSPSTSPVGSTSSSSPPAASPTQFEAANGQLTPTEGSVRSDEGYHSNGYHDDFNLPEDSSDSENDNNYVLDFSKKKRKDSPTEDEEAELRNEYRKVKIKMSRAYHYRSKSTGSDSSEKDKSVSPPLERQQAPAEPAVAPSAEALPQALPQVVVKPPPTPSVKKEAHASPSTHRSPPYLPPSHYPAFSDQAPRVDSVMEKEQRPESTQEMPEPPRRYSVLDQAGHRASELSRGPEAPRPDTRTAPVLPDSRMPMMPDTRLPSVTITKQQVSPDTRQPSMPDTRMGLPAGVRLPLPHESRLAPSRLPLPSMTRLPGLPPSVVAMPARPPTLPPQDPRITVAPDTRLPVPPDTPHAVQPDTRHPGPQESRSSGLPEPRHPPPQDARHPAPPDTRLPVPPDTQLGSSRPTGSILENILLRRLGGKDEADTTHPPSSVHRDLKEPVHIALPSDAHYKPDSASGNSGPSQDFPYKRAYYGSDSSQQISPDSSSAHPKPASACYTSPQPNTQVSYAVQQPVNSAIYRTPVSQMFSNAHFNMYSYNGYNGTSGNGFPPASQASMPMDHRLTISIPTTATGQSPASSNSSHSSQGSPSSQGSTSPNTGNNRGYRSLPYPLQKKDGKMHYECNVCFKTFGQLSNLKVHLRTHSGERPFKCNVCIKSFTQLAHLQKHHLVHTGEKPHQCDICKKRFSSTSNLKTHMRLHSGQKPYACDLCPAKFTQFVHLKLHKRLHTNERPYTCNTCNKKYISASGLRTHWKTTSCKPSSPEEELAAERSPTGSSSGYDYCPSIASGSSLDTIDNNSLDDMSHASPRHDPLHDGVDYDPKSPSYIIPDDLIKHSQEEFKNYSSEIKCETDTRPSVIETSAHHAIECT</sequence>
<dbReference type="InterPro" id="IPR050331">
    <property type="entry name" value="Zinc_finger"/>
</dbReference>
<keyword evidence="12" id="KW-0391">Immunity</keyword>
<feature type="compositionally biased region" description="Polar residues" evidence="23">
    <location>
        <begin position="223"/>
        <end position="237"/>
    </location>
</feature>
<feature type="compositionally biased region" description="Low complexity" evidence="23">
    <location>
        <begin position="675"/>
        <end position="687"/>
    </location>
</feature>
<keyword evidence="6" id="KW-0808">Transferase</keyword>
<feature type="domain" description="C2H2-type" evidence="24">
    <location>
        <begin position="876"/>
        <end position="903"/>
    </location>
</feature>
<name>A0A3R7QF51_PENVA</name>
<dbReference type="FunFam" id="2.170.270.10:FF:000019">
    <property type="entry name" value="PR domain zinc finger protein 1"/>
    <property type="match status" value="1"/>
</dbReference>
<dbReference type="InterPro" id="IPR036236">
    <property type="entry name" value="Znf_C2H2_sf"/>
</dbReference>
<feature type="compositionally biased region" description="Low complexity" evidence="23">
    <location>
        <begin position="331"/>
        <end position="345"/>
    </location>
</feature>
<feature type="domain" description="C2H2-type" evidence="24">
    <location>
        <begin position="820"/>
        <end position="847"/>
    </location>
</feature>
<keyword evidence="15" id="KW-1064">Adaptive immunity</keyword>
<keyword evidence="3" id="KW-1017">Isopeptide bond</keyword>
<dbReference type="GO" id="GO:0000978">
    <property type="term" value="F:RNA polymerase II cis-regulatory region sequence-specific DNA binding"/>
    <property type="evidence" value="ECO:0007669"/>
    <property type="project" value="TreeGrafter"/>
</dbReference>
<feature type="region of interest" description="Disordered" evidence="23">
    <location>
        <begin position="768"/>
        <end position="810"/>
    </location>
</feature>
<evidence type="ECO:0000256" key="6">
    <source>
        <dbReference type="ARBA" id="ARBA00022679"/>
    </source>
</evidence>
<keyword evidence="4" id="KW-0399">Innate immunity</keyword>
<feature type="compositionally biased region" description="Basic and acidic residues" evidence="23">
    <location>
        <begin position="238"/>
        <end position="253"/>
    </location>
</feature>
<evidence type="ECO:0000256" key="23">
    <source>
        <dbReference type="SAM" id="MobiDB-lite"/>
    </source>
</evidence>
<dbReference type="SUPFAM" id="SSF82199">
    <property type="entry name" value="SET domain"/>
    <property type="match status" value="1"/>
</dbReference>
<evidence type="ECO:0000256" key="15">
    <source>
        <dbReference type="ARBA" id="ARBA00023130"/>
    </source>
</evidence>
<gene>
    <name evidence="26" type="ORF">C7M84_016563</name>
</gene>
<feature type="compositionally biased region" description="Basic residues" evidence="23">
    <location>
        <begin position="296"/>
        <end position="308"/>
    </location>
</feature>
<feature type="compositionally biased region" description="Pro residues" evidence="23">
    <location>
        <begin position="587"/>
        <end position="596"/>
    </location>
</feature>
<keyword evidence="13" id="KW-0805">Transcription regulation</keyword>
<dbReference type="GO" id="GO:0008757">
    <property type="term" value="F:S-adenosylmethionine-dependent methyltransferase activity"/>
    <property type="evidence" value="ECO:0007669"/>
    <property type="project" value="UniProtKB-ARBA"/>
</dbReference>
<proteinExistence type="predicted"/>
<feature type="compositionally biased region" description="Acidic residues" evidence="23">
    <location>
        <begin position="254"/>
        <end position="264"/>
    </location>
</feature>
<evidence type="ECO:0000256" key="5">
    <source>
        <dbReference type="ARBA" id="ARBA00022603"/>
    </source>
</evidence>
<evidence type="ECO:0000313" key="26">
    <source>
        <dbReference type="EMBL" id="ROT65484.1"/>
    </source>
</evidence>
<dbReference type="EMBL" id="QCYY01003082">
    <property type="protein sequence ID" value="ROT65484.1"/>
    <property type="molecule type" value="Genomic_DNA"/>
</dbReference>
<evidence type="ECO:0000256" key="10">
    <source>
        <dbReference type="ARBA" id="ARBA00022771"/>
    </source>
</evidence>
<evidence type="ECO:0000256" key="14">
    <source>
        <dbReference type="ARBA" id="ARBA00023125"/>
    </source>
</evidence>
<dbReference type="Gene3D" id="2.170.270.10">
    <property type="entry name" value="SET domain"/>
    <property type="match status" value="1"/>
</dbReference>
<feature type="compositionally biased region" description="Low complexity" evidence="23">
    <location>
        <begin position="772"/>
        <end position="801"/>
    </location>
</feature>
<dbReference type="Proteomes" id="UP000283509">
    <property type="component" value="Unassembled WGS sequence"/>
</dbReference>
<evidence type="ECO:0000256" key="21">
    <source>
        <dbReference type="ARBA" id="ARBA00082169"/>
    </source>
</evidence>
<dbReference type="PANTHER" id="PTHR16515:SF59">
    <property type="entry name" value="PR DOMAIN ZINC FINGER PROTEIN 1"/>
    <property type="match status" value="1"/>
</dbReference>
<feature type="region of interest" description="Disordered" evidence="23">
    <location>
        <begin position="992"/>
        <end position="1013"/>
    </location>
</feature>
<evidence type="ECO:0000256" key="2">
    <source>
        <dbReference type="ARBA" id="ARBA00022491"/>
    </source>
</evidence>
<dbReference type="SMART" id="SM00355">
    <property type="entry name" value="ZnF_C2H2"/>
    <property type="match status" value="5"/>
</dbReference>
<feature type="compositionally biased region" description="Polar residues" evidence="23">
    <location>
        <begin position="460"/>
        <end position="478"/>
    </location>
</feature>
<evidence type="ECO:0000256" key="17">
    <source>
        <dbReference type="ARBA" id="ARBA00023242"/>
    </source>
</evidence>
<dbReference type="PROSITE" id="PS00028">
    <property type="entry name" value="ZINC_FINGER_C2H2_1"/>
    <property type="match status" value="4"/>
</dbReference>
<dbReference type="InterPro" id="IPR046341">
    <property type="entry name" value="SET_dom_sf"/>
</dbReference>
<dbReference type="GO" id="GO:0008270">
    <property type="term" value="F:zinc ion binding"/>
    <property type="evidence" value="ECO:0007669"/>
    <property type="project" value="UniProtKB-KW"/>
</dbReference>
<feature type="compositionally biased region" description="Pro residues" evidence="23">
    <location>
        <begin position="524"/>
        <end position="533"/>
    </location>
</feature>
<dbReference type="Pfam" id="PF00096">
    <property type="entry name" value="zf-C2H2"/>
    <property type="match status" value="4"/>
</dbReference>
<keyword evidence="8" id="KW-0479">Metal-binding</keyword>
<dbReference type="Pfam" id="PF21549">
    <property type="entry name" value="PRDM2_PR"/>
    <property type="match status" value="1"/>
</dbReference>
<dbReference type="GO" id="GO:0045165">
    <property type="term" value="P:cell fate commitment"/>
    <property type="evidence" value="ECO:0007669"/>
    <property type="project" value="TreeGrafter"/>
</dbReference>
<dbReference type="GO" id="GO:0032259">
    <property type="term" value="P:methylation"/>
    <property type="evidence" value="ECO:0007669"/>
    <property type="project" value="UniProtKB-KW"/>
</dbReference>
<feature type="compositionally biased region" description="Basic and acidic residues" evidence="23">
    <location>
        <begin position="395"/>
        <end position="405"/>
    </location>
</feature>
<keyword evidence="5" id="KW-0489">Methyltransferase</keyword>
<feature type="domain" description="C2H2-type" evidence="24">
    <location>
        <begin position="904"/>
        <end position="931"/>
    </location>
</feature>
<feature type="region of interest" description="Disordered" evidence="23">
    <location>
        <begin position="953"/>
        <end position="979"/>
    </location>
</feature>
<dbReference type="GO" id="GO:0005737">
    <property type="term" value="C:cytoplasm"/>
    <property type="evidence" value="ECO:0007669"/>
    <property type="project" value="TreeGrafter"/>
</dbReference>
<evidence type="ECO:0000256" key="12">
    <source>
        <dbReference type="ARBA" id="ARBA00022859"/>
    </source>
</evidence>
<dbReference type="GO" id="GO:0001227">
    <property type="term" value="F:DNA-binding transcription repressor activity, RNA polymerase II-specific"/>
    <property type="evidence" value="ECO:0007669"/>
    <property type="project" value="InterPro"/>
</dbReference>
<evidence type="ECO:0000256" key="7">
    <source>
        <dbReference type="ARBA" id="ARBA00022691"/>
    </source>
</evidence>
<keyword evidence="14" id="KW-0238">DNA-binding</keyword>
<evidence type="ECO:0000259" key="25">
    <source>
        <dbReference type="PROSITE" id="PS50280"/>
    </source>
</evidence>
<keyword evidence="9" id="KW-0677">Repeat</keyword>
<feature type="domain" description="C2H2-type" evidence="24">
    <location>
        <begin position="848"/>
        <end position="875"/>
    </location>
</feature>
<evidence type="ECO:0000256" key="19">
    <source>
        <dbReference type="ARBA" id="ARBA00067594"/>
    </source>
</evidence>
<dbReference type="CDD" id="cd19187">
    <property type="entry name" value="PR-SET_PRDM1"/>
    <property type="match status" value="1"/>
</dbReference>
<accession>A0A3R7QF51</accession>
<dbReference type="InterPro" id="IPR001214">
    <property type="entry name" value="SET_dom"/>
</dbReference>
<evidence type="ECO:0000256" key="11">
    <source>
        <dbReference type="ARBA" id="ARBA00022833"/>
    </source>
</evidence>
<dbReference type="FunFam" id="3.30.160.60:FF:000436">
    <property type="entry name" value="PR domain zinc finger protein 4"/>
    <property type="match status" value="1"/>
</dbReference>
<reference evidence="26 27" key="2">
    <citation type="submission" date="2019-01" db="EMBL/GenBank/DDBJ databases">
        <title>The decoding of complex shrimp genome reveals the adaptation for benthos swimmer, frequently molting mechanism and breeding impact on genome.</title>
        <authorList>
            <person name="Sun Y."/>
            <person name="Gao Y."/>
            <person name="Yu Y."/>
        </authorList>
    </citation>
    <scope>NUCLEOTIDE SEQUENCE [LARGE SCALE GENOMIC DNA]</scope>
    <source>
        <tissue evidence="26">Muscle</tissue>
    </source>
</reference>
<keyword evidence="17" id="KW-0539">Nucleus</keyword>
<dbReference type="FunFam" id="3.30.160.60:FF:000211">
    <property type="entry name" value="PR domain zinc finger protein 1"/>
    <property type="match status" value="1"/>
</dbReference>
<dbReference type="FunFam" id="3.30.160.60:FF:000132">
    <property type="entry name" value="PR domain zinc finger protein 1"/>
    <property type="match status" value="1"/>
</dbReference>
<evidence type="ECO:0000313" key="27">
    <source>
        <dbReference type="Proteomes" id="UP000283509"/>
    </source>
</evidence>
<dbReference type="GO" id="GO:0008170">
    <property type="term" value="F:N-methyltransferase activity"/>
    <property type="evidence" value="ECO:0007669"/>
    <property type="project" value="UniProtKB-ARBA"/>
</dbReference>
<evidence type="ECO:0000256" key="1">
    <source>
        <dbReference type="ARBA" id="ARBA00004123"/>
    </source>
</evidence>
<evidence type="ECO:0000256" key="8">
    <source>
        <dbReference type="ARBA" id="ARBA00022723"/>
    </source>
</evidence>
<evidence type="ECO:0000259" key="24">
    <source>
        <dbReference type="PROSITE" id="PS50157"/>
    </source>
</evidence>
<keyword evidence="2" id="KW-0678">Repressor</keyword>
<comment type="subunit">
    <text evidence="18">Interacts with PRMT5. Interacts with FBXO10. Interacts with FBXO11. Interacts with multiple nuclear sumoylation E3 ligases, including CBX4, PIAS1, PIAS2, PIAS3, PIAS4, PML and RNF4, but not RANBP2. Interacts with LDB1, SMARCD3 and SMARCC1. Interacts with EEIG1; following TNFSF11/RANKL stimulation in bone marrow-derived macrophages, the interaction promotes the binding of PRDM1/BLIMP1 to the gene promoter of IRF8.</text>
</comment>
<evidence type="ECO:0000256" key="13">
    <source>
        <dbReference type="ARBA" id="ARBA00023015"/>
    </source>
</evidence>
<reference evidence="26 27" key="1">
    <citation type="submission" date="2018-04" db="EMBL/GenBank/DDBJ databases">
        <authorList>
            <person name="Zhang X."/>
            <person name="Yuan J."/>
            <person name="Li F."/>
            <person name="Xiang J."/>
        </authorList>
    </citation>
    <scope>NUCLEOTIDE SEQUENCE [LARGE SCALE GENOMIC DNA]</scope>
    <source>
        <tissue evidence="26">Muscle</tissue>
    </source>
</reference>
<keyword evidence="16" id="KW-0804">Transcription</keyword>
<dbReference type="PROSITE" id="PS50280">
    <property type="entry name" value="SET"/>
    <property type="match status" value="1"/>
</dbReference>
<dbReference type="InterPro" id="IPR013087">
    <property type="entry name" value="Znf_C2H2_type"/>
</dbReference>
<dbReference type="FunFam" id="3.30.160.60:FF:000748">
    <property type="entry name" value="PR domain zinc finger protein"/>
    <property type="match status" value="1"/>
</dbReference>
<feature type="compositionally biased region" description="Basic and acidic residues" evidence="23">
    <location>
        <begin position="573"/>
        <end position="586"/>
    </location>
</feature>
<evidence type="ECO:0000256" key="9">
    <source>
        <dbReference type="ARBA" id="ARBA00022737"/>
    </source>
</evidence>
<comment type="caution">
    <text evidence="26">The sequence shown here is derived from an EMBL/GenBank/DDBJ whole genome shotgun (WGS) entry which is preliminary data.</text>
</comment>
<dbReference type="Gene3D" id="3.30.160.60">
    <property type="entry name" value="Classic Zinc Finger"/>
    <property type="match status" value="5"/>
</dbReference>
<dbReference type="SMR" id="A0A3R7QF51"/>
<feature type="region of interest" description="Disordered" evidence="23">
    <location>
        <begin position="193"/>
        <end position="610"/>
    </location>
</feature>
<dbReference type="PANTHER" id="PTHR16515">
    <property type="entry name" value="PR DOMAIN ZINC FINGER PROTEIN"/>
    <property type="match status" value="1"/>
</dbReference>
<feature type="compositionally biased region" description="Basic and acidic residues" evidence="23">
    <location>
        <begin position="1000"/>
        <end position="1013"/>
    </location>
</feature>
<evidence type="ECO:0000256" key="20">
    <source>
        <dbReference type="ARBA" id="ARBA00078797"/>
    </source>
</evidence>
<keyword evidence="11" id="KW-0862">Zinc</keyword>
<keyword evidence="10 22" id="KW-0863">Zinc-finger</keyword>
<dbReference type="GO" id="GO:0008276">
    <property type="term" value="F:protein methyltransferase activity"/>
    <property type="evidence" value="ECO:0007669"/>
    <property type="project" value="UniProtKB-ARBA"/>
</dbReference>
<dbReference type="SUPFAM" id="SSF57667">
    <property type="entry name" value="beta-beta-alpha zinc fingers"/>
    <property type="match status" value="3"/>
</dbReference>
<comment type="subcellular location">
    <subcellularLocation>
        <location evidence="1">Nucleus</location>
    </subcellularLocation>
</comment>
<organism evidence="26 27">
    <name type="scientific">Penaeus vannamei</name>
    <name type="common">Whiteleg shrimp</name>
    <name type="synonym">Litopenaeus vannamei</name>
    <dbReference type="NCBI Taxonomy" id="6689"/>
    <lineage>
        <taxon>Eukaryota</taxon>
        <taxon>Metazoa</taxon>
        <taxon>Ecdysozoa</taxon>
        <taxon>Arthropoda</taxon>
        <taxon>Crustacea</taxon>
        <taxon>Multicrustacea</taxon>
        <taxon>Malacostraca</taxon>
        <taxon>Eumalacostraca</taxon>
        <taxon>Eucarida</taxon>
        <taxon>Decapoda</taxon>
        <taxon>Dendrobranchiata</taxon>
        <taxon>Penaeoidea</taxon>
        <taxon>Penaeidae</taxon>
        <taxon>Penaeus</taxon>
    </lineage>
</organism>
<protein>
    <recommendedName>
        <fullName evidence="19">PR domain zinc finger protein 1</fullName>
    </recommendedName>
    <alternativeName>
        <fullName evidence="20">Beta-interferon gene positive regulatory domain I-binding factor</fullName>
    </alternativeName>
    <alternativeName>
        <fullName evidence="21">PR domain-containing protein 1</fullName>
    </alternativeName>
</protein>
<dbReference type="SMART" id="SM00317">
    <property type="entry name" value="SET"/>
    <property type="match status" value="1"/>
</dbReference>
<feature type="region of interest" description="Disordered" evidence="23">
    <location>
        <begin position="648"/>
        <end position="700"/>
    </location>
</feature>